<evidence type="ECO:0000259" key="10">
    <source>
        <dbReference type="Pfam" id="PF21088"/>
    </source>
</evidence>
<dbReference type="InterPro" id="IPR010920">
    <property type="entry name" value="LSM_dom_sf"/>
</dbReference>
<dbReference type="GO" id="GO:0008381">
    <property type="term" value="F:mechanosensitive monoatomic ion channel activity"/>
    <property type="evidence" value="ECO:0007669"/>
    <property type="project" value="InterPro"/>
</dbReference>
<keyword evidence="6 8" id="KW-0472">Membrane</keyword>
<comment type="subcellular location">
    <subcellularLocation>
        <location evidence="1">Cell membrane</location>
        <topology evidence="1">Multi-pass membrane protein</topology>
    </subcellularLocation>
</comment>
<comment type="similarity">
    <text evidence="2">Belongs to the MscS (TC 1.A.23) family.</text>
</comment>
<sequence>MTFILHYLEQSHIENIGLTIFKKLVSLIILLLFFAILKRVTNYLFEKTINKSFAYSRQSEARKKTLSKLTHNILNYLLYFLLIYWILSLFGIPVSSLLAGAGIAGVAIGLGAQGFLSDVVNGFFILFENQFEVGDNVTISDIEGSVFGVGIRTTQIRGFDGTLHFIPNRSITVVSNKSRGNMRALIEIPLYSTVNLSQVTRIIDEVNQKELPNHPQIVGKPNILGPQNNSNGQFTFRIAIFTENGEQFKIYHTFYRLYQEALLKEGIQLPTAISYSITSKS</sequence>
<dbReference type="SUPFAM" id="SSF50182">
    <property type="entry name" value="Sm-like ribonucleoproteins"/>
    <property type="match status" value="1"/>
</dbReference>
<dbReference type="Pfam" id="PF00924">
    <property type="entry name" value="MS_channel_2nd"/>
    <property type="match status" value="1"/>
</dbReference>
<dbReference type="GO" id="GO:0005886">
    <property type="term" value="C:plasma membrane"/>
    <property type="evidence" value="ECO:0007669"/>
    <property type="project" value="UniProtKB-SubCell"/>
</dbReference>
<dbReference type="PANTHER" id="PTHR30460:SF0">
    <property type="entry name" value="MODERATE CONDUCTANCE MECHANOSENSITIVE CHANNEL YBIO"/>
    <property type="match status" value="1"/>
</dbReference>
<evidence type="ECO:0000313" key="12">
    <source>
        <dbReference type="Proteomes" id="UP000000564"/>
    </source>
</evidence>
<evidence type="ECO:0008006" key="13">
    <source>
        <dbReference type="Google" id="ProtNLM"/>
    </source>
</evidence>
<dbReference type="FunFam" id="2.30.30.60:FF:000001">
    <property type="entry name" value="MscS Mechanosensitive ion channel"/>
    <property type="match status" value="1"/>
</dbReference>
<dbReference type="InterPro" id="IPR011066">
    <property type="entry name" value="MscS_channel_C_sf"/>
</dbReference>
<dbReference type="Gene3D" id="1.10.287.1260">
    <property type="match status" value="1"/>
</dbReference>
<dbReference type="InterPro" id="IPR049142">
    <property type="entry name" value="MS_channel_1st"/>
</dbReference>
<keyword evidence="4 8" id="KW-0812">Transmembrane</keyword>
<evidence type="ECO:0000256" key="2">
    <source>
        <dbReference type="ARBA" id="ARBA00008017"/>
    </source>
</evidence>
<protein>
    <recommendedName>
        <fullName evidence="13">Mechanosensitive ion channel</fullName>
    </recommendedName>
</protein>
<dbReference type="KEGG" id="spg:SpyM3_1635"/>
<evidence type="ECO:0000313" key="11">
    <source>
        <dbReference type="EMBL" id="AAM80242.1"/>
    </source>
</evidence>
<keyword evidence="3" id="KW-1003">Cell membrane</keyword>
<feature type="transmembrane region" description="Helical" evidence="8">
    <location>
        <begin position="73"/>
        <end position="92"/>
    </location>
</feature>
<proteinExistence type="inferred from homology"/>
<feature type="transmembrane region" description="Helical" evidence="8">
    <location>
        <begin position="20"/>
        <end position="37"/>
    </location>
</feature>
<dbReference type="PANTHER" id="PTHR30460">
    <property type="entry name" value="MODERATE CONDUCTANCE MECHANOSENSITIVE CHANNEL YBIO"/>
    <property type="match status" value="1"/>
</dbReference>
<dbReference type="Proteomes" id="UP000000564">
    <property type="component" value="Chromosome"/>
</dbReference>
<comment type="function">
    <text evidence="7">May play a role in resistance to osmotic downshock.</text>
</comment>
<evidence type="ECO:0000259" key="9">
    <source>
        <dbReference type="Pfam" id="PF00924"/>
    </source>
</evidence>
<evidence type="ECO:0000256" key="7">
    <source>
        <dbReference type="ARBA" id="ARBA00059688"/>
    </source>
</evidence>
<evidence type="ECO:0000256" key="3">
    <source>
        <dbReference type="ARBA" id="ARBA00022475"/>
    </source>
</evidence>
<dbReference type="Pfam" id="PF21088">
    <property type="entry name" value="MS_channel_1st"/>
    <property type="match status" value="1"/>
</dbReference>
<reference evidence="11 12" key="1">
    <citation type="journal article" date="2002" name="Proc. Natl. Acad. Sci. U.S.A.">
        <title>Genome sequence of a serotype M3 strain of group A Streptococcus: phage-encoded toxins, the high-virulence phenotype, and clone emergence.</title>
        <authorList>
            <person name="Beres S.B."/>
            <person name="Sylva G.L."/>
            <person name="Barbian K.D."/>
            <person name="Lei B."/>
            <person name="Hoff J.S."/>
            <person name="Mammarella N.D."/>
            <person name="Liu M.Y."/>
            <person name="Smoot J.C."/>
            <person name="Porcella S.F."/>
            <person name="Parkins L.D."/>
            <person name="Campbell D.S."/>
            <person name="Smith T.M."/>
            <person name="McCormick J.K."/>
            <person name="Leung D.Y."/>
            <person name="Schlievert P.M."/>
            <person name="Musser J.M."/>
        </authorList>
    </citation>
    <scope>NUCLEOTIDE SEQUENCE [LARGE SCALE GENOMIC DNA]</scope>
    <source>
        <strain evidence="12">ATCC BAA-595 / MGAS315</strain>
    </source>
</reference>
<dbReference type="InterPro" id="IPR045276">
    <property type="entry name" value="YbiO_bact"/>
</dbReference>
<organism evidence="11 12">
    <name type="scientific">Streptococcus pyogenes serotype M3 (strain ATCC BAA-595 / MGAS315)</name>
    <dbReference type="NCBI Taxonomy" id="198466"/>
    <lineage>
        <taxon>Bacteria</taxon>
        <taxon>Bacillati</taxon>
        <taxon>Bacillota</taxon>
        <taxon>Bacilli</taxon>
        <taxon>Lactobacillales</taxon>
        <taxon>Streptococcaceae</taxon>
        <taxon>Streptococcus</taxon>
    </lineage>
</organism>
<evidence type="ECO:0000256" key="1">
    <source>
        <dbReference type="ARBA" id="ARBA00004651"/>
    </source>
</evidence>
<dbReference type="InterPro" id="IPR023408">
    <property type="entry name" value="MscS_beta-dom_sf"/>
</dbReference>
<keyword evidence="5 8" id="KW-1133">Transmembrane helix</keyword>
<dbReference type="HOGENOM" id="CLU_037945_8_2_9"/>
<feature type="domain" description="Mechanosensitive ion channel transmembrane helices 2/3" evidence="10">
    <location>
        <begin position="72"/>
        <end position="113"/>
    </location>
</feature>
<evidence type="ECO:0000256" key="5">
    <source>
        <dbReference type="ARBA" id="ARBA00022989"/>
    </source>
</evidence>
<gene>
    <name evidence="11" type="ordered locus">SpyM3_1635</name>
</gene>
<accession>A0A0H2UWH2</accession>
<evidence type="ECO:0000256" key="8">
    <source>
        <dbReference type="SAM" id="Phobius"/>
    </source>
</evidence>
<dbReference type="RefSeq" id="WP_002982833.1">
    <property type="nucleotide sequence ID" value="NC_004070.1"/>
</dbReference>
<dbReference type="InterPro" id="IPR006685">
    <property type="entry name" value="MscS_channel_2nd"/>
</dbReference>
<dbReference type="SUPFAM" id="SSF82861">
    <property type="entry name" value="Mechanosensitive channel protein MscS (YggB), transmembrane region"/>
    <property type="match status" value="1"/>
</dbReference>
<feature type="transmembrane region" description="Helical" evidence="8">
    <location>
        <begin position="98"/>
        <end position="116"/>
    </location>
</feature>
<dbReference type="InterPro" id="IPR011014">
    <property type="entry name" value="MscS_channel_TM-2"/>
</dbReference>
<feature type="domain" description="Mechanosensitive ion channel MscS" evidence="9">
    <location>
        <begin position="116"/>
        <end position="178"/>
    </location>
</feature>
<dbReference type="EMBL" id="AE014074">
    <property type="protein sequence ID" value="AAM80242.1"/>
    <property type="molecule type" value="Genomic_DNA"/>
</dbReference>
<name>A0A0H2UWH2_STRP3</name>
<dbReference type="AlphaFoldDB" id="A0A0H2UWH2"/>
<evidence type="ECO:0000256" key="6">
    <source>
        <dbReference type="ARBA" id="ARBA00023136"/>
    </source>
</evidence>
<evidence type="ECO:0000256" key="4">
    <source>
        <dbReference type="ARBA" id="ARBA00022692"/>
    </source>
</evidence>
<dbReference type="Gene3D" id="3.30.70.100">
    <property type="match status" value="1"/>
</dbReference>
<dbReference type="Gene3D" id="2.30.30.60">
    <property type="match status" value="1"/>
</dbReference>
<dbReference type="SUPFAM" id="SSF82689">
    <property type="entry name" value="Mechanosensitive channel protein MscS (YggB), C-terminal domain"/>
    <property type="match status" value="1"/>
</dbReference>